<feature type="transmembrane region" description="Helical" evidence="2">
    <location>
        <begin position="26"/>
        <end position="46"/>
    </location>
</feature>
<evidence type="ECO:0000313" key="3">
    <source>
        <dbReference type="EMBL" id="OCT62376.1"/>
    </source>
</evidence>
<dbReference type="Proteomes" id="UP000694892">
    <property type="component" value="Chromosome 9_10L"/>
</dbReference>
<keyword evidence="2" id="KW-0472">Membrane</keyword>
<keyword evidence="1" id="KW-0175">Coiled coil</keyword>
<name>A0A974BX89_XENLA</name>
<accession>A0A974BX89</accession>
<keyword evidence="2" id="KW-0812">Transmembrane</keyword>
<evidence type="ECO:0000256" key="2">
    <source>
        <dbReference type="SAM" id="Phobius"/>
    </source>
</evidence>
<keyword evidence="2" id="KW-1133">Transmembrane helix</keyword>
<sequence>MKNNKKKPDLNSYLDESIDQHYAQKLFKLVIALFIFAVVITCWGQWAHYQHMVKIENTVKRIDLQHREMEQKIRETEAKMAEIQKRIAESKSQIQETSKTVAQMTETLKDAKKSTFPSLSEILCNFFCPE</sequence>
<feature type="coiled-coil region" evidence="1">
    <location>
        <begin position="52"/>
        <end position="114"/>
    </location>
</feature>
<proteinExistence type="predicted"/>
<evidence type="ECO:0000313" key="4">
    <source>
        <dbReference type="Proteomes" id="UP000694892"/>
    </source>
</evidence>
<reference evidence="4" key="1">
    <citation type="journal article" date="2016" name="Nature">
        <title>Genome evolution in the allotetraploid frog Xenopus laevis.</title>
        <authorList>
            <person name="Session A.M."/>
            <person name="Uno Y."/>
            <person name="Kwon T."/>
            <person name="Chapman J.A."/>
            <person name="Toyoda A."/>
            <person name="Takahashi S."/>
            <person name="Fukui A."/>
            <person name="Hikosaka A."/>
            <person name="Suzuki A."/>
            <person name="Kondo M."/>
            <person name="van Heeringen S.J."/>
            <person name="Quigley I."/>
            <person name="Heinz S."/>
            <person name="Ogino H."/>
            <person name="Ochi H."/>
            <person name="Hellsten U."/>
            <person name="Lyons J.B."/>
            <person name="Simakov O."/>
            <person name="Putnam N."/>
            <person name="Stites J."/>
            <person name="Kuroki Y."/>
            <person name="Tanaka T."/>
            <person name="Michiue T."/>
            <person name="Watanabe M."/>
            <person name="Bogdanovic O."/>
            <person name="Lister R."/>
            <person name="Georgiou G."/>
            <person name="Paranjpe S.S."/>
            <person name="van Kruijsbergen I."/>
            <person name="Shu S."/>
            <person name="Carlson J."/>
            <person name="Kinoshita T."/>
            <person name="Ohta Y."/>
            <person name="Mawaribuchi S."/>
            <person name="Jenkins J."/>
            <person name="Grimwood J."/>
            <person name="Schmutz J."/>
            <person name="Mitros T."/>
            <person name="Mozaffari S.V."/>
            <person name="Suzuki Y."/>
            <person name="Haramoto Y."/>
            <person name="Yamamoto T.S."/>
            <person name="Takagi C."/>
            <person name="Heald R."/>
            <person name="Miller K."/>
            <person name="Haudenschild C."/>
            <person name="Kitzman J."/>
            <person name="Nakayama T."/>
            <person name="Izutsu Y."/>
            <person name="Robert J."/>
            <person name="Fortriede J."/>
            <person name="Burns K."/>
            <person name="Lotay V."/>
            <person name="Karimi K."/>
            <person name="Yasuoka Y."/>
            <person name="Dichmann D.S."/>
            <person name="Flajnik M.F."/>
            <person name="Houston D.W."/>
            <person name="Shendure J."/>
            <person name="DuPasquier L."/>
            <person name="Vize P.D."/>
            <person name="Zorn A.M."/>
            <person name="Ito M."/>
            <person name="Marcotte E.M."/>
            <person name="Wallingford J.B."/>
            <person name="Ito Y."/>
            <person name="Asashima M."/>
            <person name="Ueno N."/>
            <person name="Matsuda Y."/>
            <person name="Veenstra G.J."/>
            <person name="Fujiyama A."/>
            <person name="Harland R.M."/>
            <person name="Taira M."/>
            <person name="Rokhsar D.S."/>
        </authorList>
    </citation>
    <scope>NUCLEOTIDE SEQUENCE [LARGE SCALE GENOMIC DNA]</scope>
    <source>
        <strain evidence="4">J</strain>
    </source>
</reference>
<gene>
    <name evidence="3" type="ORF">XELAEV_18043457mg</name>
</gene>
<protein>
    <submittedName>
        <fullName evidence="3">Uncharacterized protein</fullName>
    </submittedName>
</protein>
<evidence type="ECO:0000256" key="1">
    <source>
        <dbReference type="SAM" id="Coils"/>
    </source>
</evidence>
<organism evidence="3 4">
    <name type="scientific">Xenopus laevis</name>
    <name type="common">African clawed frog</name>
    <dbReference type="NCBI Taxonomy" id="8355"/>
    <lineage>
        <taxon>Eukaryota</taxon>
        <taxon>Metazoa</taxon>
        <taxon>Chordata</taxon>
        <taxon>Craniata</taxon>
        <taxon>Vertebrata</taxon>
        <taxon>Euteleostomi</taxon>
        <taxon>Amphibia</taxon>
        <taxon>Batrachia</taxon>
        <taxon>Anura</taxon>
        <taxon>Pipoidea</taxon>
        <taxon>Pipidae</taxon>
        <taxon>Xenopodinae</taxon>
        <taxon>Xenopus</taxon>
        <taxon>Xenopus</taxon>
    </lineage>
</organism>
<dbReference type="AlphaFoldDB" id="A0A974BX89"/>
<dbReference type="EMBL" id="CM004482">
    <property type="protein sequence ID" value="OCT62376.1"/>
    <property type="molecule type" value="Genomic_DNA"/>
</dbReference>